<evidence type="ECO:0000313" key="3">
    <source>
        <dbReference type="EMBL" id="KAJ4951278.1"/>
    </source>
</evidence>
<comment type="caution">
    <text evidence="3">The sequence shown here is derived from an EMBL/GenBank/DDBJ whole genome shotgun (WGS) entry which is preliminary data.</text>
</comment>
<keyword evidence="4" id="KW-1185">Reference proteome</keyword>
<dbReference type="PANTHER" id="PTHR12175">
    <property type="entry name" value="AD039 HT014 THIOREDOXIN FAMILY TRP26"/>
    <property type="match status" value="1"/>
</dbReference>
<dbReference type="PROSITE" id="PS51532">
    <property type="entry name" value="PITH"/>
    <property type="match status" value="1"/>
</dbReference>
<feature type="domain" description="PITH" evidence="2">
    <location>
        <begin position="20"/>
        <end position="249"/>
    </location>
</feature>
<reference evidence="3" key="1">
    <citation type="journal article" date="2023" name="Plant J.">
        <title>The genome of the king protea, Protea cynaroides.</title>
        <authorList>
            <person name="Chang J."/>
            <person name="Duong T.A."/>
            <person name="Schoeman C."/>
            <person name="Ma X."/>
            <person name="Roodt D."/>
            <person name="Barker N."/>
            <person name="Li Z."/>
            <person name="Van de Peer Y."/>
            <person name="Mizrachi E."/>
        </authorList>
    </citation>
    <scope>NUCLEOTIDE SEQUENCE</scope>
    <source>
        <tissue evidence="3">Young leaves</tissue>
    </source>
</reference>
<evidence type="ECO:0000313" key="4">
    <source>
        <dbReference type="Proteomes" id="UP001141806"/>
    </source>
</evidence>
<dbReference type="InterPro" id="IPR010400">
    <property type="entry name" value="PITH_dom"/>
</dbReference>
<dbReference type="OrthoDB" id="2635at2759"/>
<dbReference type="EMBL" id="JAMYWD010000012">
    <property type="protein sequence ID" value="KAJ4951278.1"/>
    <property type="molecule type" value="Genomic_DNA"/>
</dbReference>
<sequence>MIWIRCILVEGFAYFAGDFPIFSIMHGNITLIKSTTKKNPYPLNKSSPLKVGRMLHRSETRFGSSGKYERGRKEKPVQTCMKREKQLVSRNSCVDYLESNEGDPELLVFILFTSDVKIKSISVVGGADEMSPSKMFINRDGIDFSNAQGMQPVQEWDLVENLQGVLEYQTSFSYFASGSLGCLKSLCPSHHFLLVSFPSNPYIGAHVVINPKLSALALQLHFQSTGSGDTDTSKVLGADTNGYITGAIG</sequence>
<gene>
    <name evidence="3" type="ORF">NE237_028110</name>
</gene>
<name>A0A9Q0GRD8_9MAGN</name>
<dbReference type="InterPro" id="IPR037047">
    <property type="entry name" value="PITH_dom_sf"/>
</dbReference>
<dbReference type="PANTHER" id="PTHR12175:SF1">
    <property type="entry name" value="PITH DOMAIN-CONTAINING PROTEIN 1"/>
    <property type="match status" value="1"/>
</dbReference>
<dbReference type="Proteomes" id="UP001141806">
    <property type="component" value="Unassembled WGS sequence"/>
</dbReference>
<dbReference type="Gene3D" id="2.60.120.470">
    <property type="entry name" value="PITH domain"/>
    <property type="match status" value="1"/>
</dbReference>
<protein>
    <recommendedName>
        <fullName evidence="2">PITH domain-containing protein</fullName>
    </recommendedName>
</protein>
<dbReference type="InterPro" id="IPR045099">
    <property type="entry name" value="PITH1-like"/>
</dbReference>
<evidence type="ECO:0000256" key="1">
    <source>
        <dbReference type="ARBA" id="ARBA00025788"/>
    </source>
</evidence>
<evidence type="ECO:0000259" key="2">
    <source>
        <dbReference type="PROSITE" id="PS51532"/>
    </source>
</evidence>
<dbReference type="Pfam" id="PF06201">
    <property type="entry name" value="PITH"/>
    <property type="match status" value="1"/>
</dbReference>
<dbReference type="InterPro" id="IPR008979">
    <property type="entry name" value="Galactose-bd-like_sf"/>
</dbReference>
<proteinExistence type="inferred from homology"/>
<accession>A0A9Q0GRD8</accession>
<organism evidence="3 4">
    <name type="scientific">Protea cynaroides</name>
    <dbReference type="NCBI Taxonomy" id="273540"/>
    <lineage>
        <taxon>Eukaryota</taxon>
        <taxon>Viridiplantae</taxon>
        <taxon>Streptophyta</taxon>
        <taxon>Embryophyta</taxon>
        <taxon>Tracheophyta</taxon>
        <taxon>Spermatophyta</taxon>
        <taxon>Magnoliopsida</taxon>
        <taxon>Proteales</taxon>
        <taxon>Proteaceae</taxon>
        <taxon>Protea</taxon>
    </lineage>
</organism>
<comment type="similarity">
    <text evidence="1">Belongs to the PITHD1 family.</text>
</comment>
<dbReference type="AlphaFoldDB" id="A0A9Q0GRD8"/>
<dbReference type="GO" id="GO:0005737">
    <property type="term" value="C:cytoplasm"/>
    <property type="evidence" value="ECO:0007669"/>
    <property type="project" value="UniProtKB-ARBA"/>
</dbReference>
<dbReference type="SUPFAM" id="SSF49785">
    <property type="entry name" value="Galactose-binding domain-like"/>
    <property type="match status" value="1"/>
</dbReference>